<dbReference type="EMBL" id="FP236843">
    <property type="protein sequence ID" value="CAX59602.1"/>
    <property type="molecule type" value="Genomic_DNA"/>
</dbReference>
<gene>
    <name evidence="2" type="ordered locus">EbC_20710</name>
</gene>
<keyword evidence="3" id="KW-1185">Reference proteome</keyword>
<reference evidence="2 3" key="1">
    <citation type="journal article" date="2010" name="BMC Genomics">
        <title>Genome comparison of the epiphytic bacteria Erwinia billingiae and E. tasmaniensis with the pear pathogen E. pyrifoliae.</title>
        <authorList>
            <person name="Kube M."/>
            <person name="Migdoll A.M."/>
            <person name="Gehring I."/>
            <person name="Heitmann K."/>
            <person name="Mayer Y."/>
            <person name="Kuhl H."/>
            <person name="Knaust F."/>
            <person name="Geider K."/>
            <person name="Reinhardt R."/>
        </authorList>
    </citation>
    <scope>NUCLEOTIDE SEQUENCE [LARGE SCALE GENOMIC DNA]</scope>
    <source>
        <strain evidence="2 3">Eb661</strain>
    </source>
</reference>
<dbReference type="KEGG" id="ebi:EbC_20710"/>
<evidence type="ECO:0000259" key="1">
    <source>
        <dbReference type="Pfam" id="PF13454"/>
    </source>
</evidence>
<proteinExistence type="predicted"/>
<dbReference type="RefSeq" id="WP_013202092.1">
    <property type="nucleotide sequence ID" value="NC_014306.1"/>
</dbReference>
<feature type="domain" description="FAD-dependent urate hydroxylase HpyO/Asp monooxygenase CreE-like FAD/NAD(P)-binding" evidence="1">
    <location>
        <begin position="7"/>
        <end position="156"/>
    </location>
</feature>
<protein>
    <submittedName>
        <fullName evidence="2">Putative FAD-dependent oxidoreductase</fullName>
    </submittedName>
</protein>
<sequence length="469" mass="50936">MSDRQIVIIGGGFTGTALAVHLARLGHAGLEVTIIEPRAQLAQGVAYGTIDPAHRINVPAARMQLSAAEEGDFDRWYRASAAFQIDAKALWQDGKVYPQRGQFGAYVAGKLAEALNTSAVRVTHIQDRAIALQNGEVLTASGKKYRADDVVLAVSHPPPAVPAKLQQALAGHPALIANPWQADALSQVAKDDRVAIIGSGLTMSDVVASLHRQGHRGSIVAFSRRGQLPRPNITGDFAPRPLDYQQPQAATALGWLRRIRQEVRLAAAEQQPWQLVLDDIRLNGQRLWQQLPLSQQRSFLRHLRPWWDVHRYRIAPQVSAVLTRLLHSGHLQVLAASLQQVAVDNDTVILSLKRRGQAQADSVQVDRLIVTTGPAHGALLSSNPLLQQLATEGLIKADPLAMGIAVDAYSRTLNRHDQSNPHLYVVGPAARGRFGELMGLPQVAEHAESLAQQLLGIASRSDGERCPPS</sequence>
<accession>D8MRZ5</accession>
<dbReference type="AlphaFoldDB" id="D8MRZ5"/>
<dbReference type="SUPFAM" id="SSF51905">
    <property type="entry name" value="FAD/NAD(P)-binding domain"/>
    <property type="match status" value="2"/>
</dbReference>
<dbReference type="HOGENOM" id="CLU_020215_2_0_6"/>
<evidence type="ECO:0000313" key="3">
    <source>
        <dbReference type="Proteomes" id="UP000008793"/>
    </source>
</evidence>
<dbReference type="PANTHER" id="PTHR40254:SF1">
    <property type="entry name" value="BLR0577 PROTEIN"/>
    <property type="match status" value="1"/>
</dbReference>
<dbReference type="InterPro" id="IPR052189">
    <property type="entry name" value="L-asp_N-monooxygenase_NS-form"/>
</dbReference>
<dbReference type="STRING" id="634500.EbC_20710"/>
<dbReference type="eggNOG" id="COG4529">
    <property type="taxonomic scope" value="Bacteria"/>
</dbReference>
<dbReference type="Proteomes" id="UP000008793">
    <property type="component" value="Chromosome"/>
</dbReference>
<dbReference type="Pfam" id="PF13454">
    <property type="entry name" value="NAD_binding_9"/>
    <property type="match status" value="1"/>
</dbReference>
<dbReference type="InterPro" id="IPR036188">
    <property type="entry name" value="FAD/NAD-bd_sf"/>
</dbReference>
<organism evidence="3">
    <name type="scientific">Erwinia billingiae (strain Eb661)</name>
    <dbReference type="NCBI Taxonomy" id="634500"/>
    <lineage>
        <taxon>Bacteria</taxon>
        <taxon>Pseudomonadati</taxon>
        <taxon>Pseudomonadota</taxon>
        <taxon>Gammaproteobacteria</taxon>
        <taxon>Enterobacterales</taxon>
        <taxon>Erwiniaceae</taxon>
        <taxon>Erwinia</taxon>
    </lineage>
</organism>
<dbReference type="Gene3D" id="3.50.50.60">
    <property type="entry name" value="FAD/NAD(P)-binding domain"/>
    <property type="match status" value="2"/>
</dbReference>
<evidence type="ECO:0000313" key="2">
    <source>
        <dbReference type="EMBL" id="CAX59602.1"/>
    </source>
</evidence>
<dbReference type="InterPro" id="IPR038732">
    <property type="entry name" value="HpyO/CreE_NAD-binding"/>
</dbReference>
<dbReference type="PRINTS" id="PR00411">
    <property type="entry name" value="PNDRDTASEI"/>
</dbReference>
<name>D8MRZ5_ERWBE</name>
<dbReference type="PANTHER" id="PTHR40254">
    <property type="entry name" value="BLR0577 PROTEIN"/>
    <property type="match status" value="1"/>
</dbReference>
<dbReference type="GeneID" id="90512091"/>